<dbReference type="PIRSF" id="PIRSF002786">
    <property type="entry name" value="XcpX"/>
    <property type="match status" value="1"/>
</dbReference>
<evidence type="ECO:0000259" key="11">
    <source>
        <dbReference type="Pfam" id="PF03934"/>
    </source>
</evidence>
<dbReference type="RefSeq" id="WP_302108995.1">
    <property type="nucleotide sequence ID" value="NZ_JAUKTR010000001.1"/>
</dbReference>
<dbReference type="EMBL" id="JAUKTR010000001">
    <property type="protein sequence ID" value="MDO1558587.1"/>
    <property type="molecule type" value="Genomic_DNA"/>
</dbReference>
<comment type="subcellular location">
    <subcellularLocation>
        <location evidence="1 10">Cell inner membrane</location>
    </subcellularLocation>
</comment>
<comment type="similarity">
    <text evidence="2 10">Belongs to the GSP K family.</text>
</comment>
<keyword evidence="7" id="KW-0653">Protein transport</keyword>
<keyword evidence="4 10" id="KW-1003">Cell membrane</keyword>
<dbReference type="InterPro" id="IPR005628">
    <property type="entry name" value="GspK"/>
</dbReference>
<evidence type="ECO:0000256" key="2">
    <source>
        <dbReference type="ARBA" id="ARBA00007246"/>
    </source>
</evidence>
<dbReference type="Pfam" id="PF03934">
    <property type="entry name" value="T2SSK"/>
    <property type="match status" value="1"/>
</dbReference>
<dbReference type="SUPFAM" id="SSF54523">
    <property type="entry name" value="Pili subunits"/>
    <property type="match status" value="1"/>
</dbReference>
<evidence type="ECO:0000256" key="4">
    <source>
        <dbReference type="ARBA" id="ARBA00022475"/>
    </source>
</evidence>
<dbReference type="Proteomes" id="UP001169063">
    <property type="component" value="Unassembled WGS sequence"/>
</dbReference>
<evidence type="ECO:0000256" key="9">
    <source>
        <dbReference type="ARBA" id="ARBA00023136"/>
    </source>
</evidence>
<keyword evidence="3 10" id="KW-0813">Transport</keyword>
<reference evidence="13" key="1">
    <citation type="submission" date="2023-07" db="EMBL/GenBank/DDBJ databases">
        <title>Brevundimonas soil sp. nov., isolated from the soil of chemical plant.</title>
        <authorList>
            <person name="Wu N."/>
        </authorList>
    </citation>
    <scope>NUCLEOTIDE SEQUENCE</scope>
    <source>
        <strain evidence="13">XZ-24</strain>
    </source>
</reference>
<evidence type="ECO:0000256" key="3">
    <source>
        <dbReference type="ARBA" id="ARBA00022448"/>
    </source>
</evidence>
<evidence type="ECO:0000256" key="7">
    <source>
        <dbReference type="ARBA" id="ARBA00022927"/>
    </source>
</evidence>
<organism evidence="13 14">
    <name type="scientific">Peiella sedimenti</name>
    <dbReference type="NCBI Taxonomy" id="3061083"/>
    <lineage>
        <taxon>Bacteria</taxon>
        <taxon>Pseudomonadati</taxon>
        <taxon>Pseudomonadota</taxon>
        <taxon>Alphaproteobacteria</taxon>
        <taxon>Caulobacterales</taxon>
        <taxon>Caulobacteraceae</taxon>
        <taxon>Peiella</taxon>
    </lineage>
</organism>
<keyword evidence="8" id="KW-1133">Transmembrane helix</keyword>
<name>A0ABT8SJ57_9CAUL</name>
<comment type="caution">
    <text evidence="13">The sequence shown here is derived from an EMBL/GenBank/DDBJ whole genome shotgun (WGS) entry which is preliminary data.</text>
</comment>
<dbReference type="NCBIfam" id="NF037980">
    <property type="entry name" value="T2SS_GspK"/>
    <property type="match status" value="1"/>
</dbReference>
<evidence type="ECO:0000256" key="6">
    <source>
        <dbReference type="ARBA" id="ARBA00022692"/>
    </source>
</evidence>
<evidence type="ECO:0000259" key="12">
    <source>
        <dbReference type="Pfam" id="PF21687"/>
    </source>
</evidence>
<feature type="domain" description="T2SS protein K second SAM-like" evidence="11">
    <location>
        <begin position="217"/>
        <end position="272"/>
    </location>
</feature>
<dbReference type="InterPro" id="IPR049179">
    <property type="entry name" value="T2SSK_SAM-like_2nd"/>
</dbReference>
<keyword evidence="5 10" id="KW-0997">Cell inner membrane</keyword>
<evidence type="ECO:0000256" key="10">
    <source>
        <dbReference type="PIRNR" id="PIRNR002786"/>
    </source>
</evidence>
<sequence>MRDDERGAALLTVLLLVAVISALAVAVLDDMRFGIRRAANVRDQGQARWLALGAEAMARGRLERLIQGSPDLTPLEAWSGRSLTLPGDDGALIKVSAADAGDCFNLNSVVQGRGEYLIRRDEGVAQFIALAEAVDIPRARAEMLAAALVDWIDQDSFPSPRGAEDGAYAAGAPAYRTGNTLLADSSEVRAIRGFDAPTWRALQPYVCVLPSSDLSPINPNALTREDALLLSVITDGQLSPDRAAALIRARPGGGWTSLEAFWGQPALAQITPPPEALEQVRLTTHHARLRVQVRYQGAEIVLNSLFEAAGGRVRLVGRRWSAA</sequence>
<dbReference type="Gene3D" id="3.30.1300.30">
    <property type="entry name" value="GSPII I/J protein-like"/>
    <property type="match status" value="1"/>
</dbReference>
<keyword evidence="14" id="KW-1185">Reference proteome</keyword>
<keyword evidence="6" id="KW-0812">Transmembrane</keyword>
<dbReference type="PANTHER" id="PTHR38831:SF1">
    <property type="entry name" value="TYPE II SECRETION SYSTEM PROTEIN K-RELATED"/>
    <property type="match status" value="1"/>
</dbReference>
<gene>
    <name evidence="13" type="primary">gspK</name>
    <name evidence="13" type="ORF">Q0812_03990</name>
</gene>
<evidence type="ECO:0000256" key="1">
    <source>
        <dbReference type="ARBA" id="ARBA00004533"/>
    </source>
</evidence>
<evidence type="ECO:0000256" key="8">
    <source>
        <dbReference type="ARBA" id="ARBA00022989"/>
    </source>
</evidence>
<feature type="domain" description="T2SS protein K first SAM-like" evidence="12">
    <location>
        <begin position="103"/>
        <end position="210"/>
    </location>
</feature>
<proteinExistence type="inferred from homology"/>
<dbReference type="Gene3D" id="1.10.40.60">
    <property type="entry name" value="EpsJ-like"/>
    <property type="match status" value="2"/>
</dbReference>
<dbReference type="InterPro" id="IPR049031">
    <property type="entry name" value="T2SSK_SAM-like_1st"/>
</dbReference>
<dbReference type="Pfam" id="PF21687">
    <property type="entry name" value="T2SSK_1st"/>
    <property type="match status" value="1"/>
</dbReference>
<dbReference type="PANTHER" id="PTHR38831">
    <property type="entry name" value="TYPE II SECRETION SYSTEM PROTEIN K"/>
    <property type="match status" value="1"/>
</dbReference>
<accession>A0ABT8SJ57</accession>
<evidence type="ECO:0000313" key="13">
    <source>
        <dbReference type="EMBL" id="MDO1558587.1"/>
    </source>
</evidence>
<evidence type="ECO:0000256" key="5">
    <source>
        <dbReference type="ARBA" id="ARBA00022519"/>
    </source>
</evidence>
<protein>
    <recommendedName>
        <fullName evidence="10">Type II secretion system protein K</fullName>
    </recommendedName>
</protein>
<evidence type="ECO:0000313" key="14">
    <source>
        <dbReference type="Proteomes" id="UP001169063"/>
    </source>
</evidence>
<dbReference type="InterPro" id="IPR038072">
    <property type="entry name" value="GspK_central_sf"/>
</dbReference>
<dbReference type="InterPro" id="IPR045584">
    <property type="entry name" value="Pilin-like"/>
</dbReference>
<dbReference type="SUPFAM" id="SSF158544">
    <property type="entry name" value="GspK insert domain-like"/>
    <property type="match status" value="2"/>
</dbReference>
<keyword evidence="9 10" id="KW-0472">Membrane</keyword>